<dbReference type="EMBL" id="LR796358">
    <property type="protein sequence ID" value="CAB4139039.1"/>
    <property type="molecule type" value="Genomic_DNA"/>
</dbReference>
<organism evidence="2">
    <name type="scientific">uncultured Caudovirales phage</name>
    <dbReference type="NCBI Taxonomy" id="2100421"/>
    <lineage>
        <taxon>Viruses</taxon>
        <taxon>Duplodnaviria</taxon>
        <taxon>Heunggongvirae</taxon>
        <taxon>Uroviricota</taxon>
        <taxon>Caudoviricetes</taxon>
        <taxon>Peduoviridae</taxon>
        <taxon>Maltschvirus</taxon>
        <taxon>Maltschvirus maltsch</taxon>
    </lineage>
</organism>
<keyword evidence="1" id="KW-1133">Transmembrane helix</keyword>
<protein>
    <submittedName>
        <fullName evidence="2">Uncharacterized protein</fullName>
    </submittedName>
</protein>
<evidence type="ECO:0000313" key="2">
    <source>
        <dbReference type="EMBL" id="CAB4139039.1"/>
    </source>
</evidence>
<gene>
    <name evidence="2" type="ORF">UFOVP343_36</name>
</gene>
<name>A0A6J5M5F0_9CAUD</name>
<proteinExistence type="predicted"/>
<reference evidence="2" key="1">
    <citation type="submission" date="2020-04" db="EMBL/GenBank/DDBJ databases">
        <authorList>
            <person name="Chiriac C."/>
            <person name="Salcher M."/>
            <person name="Ghai R."/>
            <person name="Kavagutti S V."/>
        </authorList>
    </citation>
    <scope>NUCLEOTIDE SEQUENCE</scope>
</reference>
<evidence type="ECO:0000256" key="1">
    <source>
        <dbReference type="SAM" id="Phobius"/>
    </source>
</evidence>
<feature type="transmembrane region" description="Helical" evidence="1">
    <location>
        <begin position="7"/>
        <end position="28"/>
    </location>
</feature>
<accession>A0A6J5M5F0</accession>
<keyword evidence="1" id="KW-0472">Membrane</keyword>
<keyword evidence="1" id="KW-0812">Transmembrane</keyword>
<sequence>MNQTFDVVMILVTVAVMSRIDLVVYFLYRVFR</sequence>